<dbReference type="PANTHER" id="PTHR15231">
    <property type="entry name" value="PHOSPHATIDYLINOSITOL N-ACETYLGLUCOSAMINYLTRANSFERASE SUBUNIT H"/>
    <property type="match status" value="1"/>
</dbReference>
<evidence type="ECO:0000256" key="1">
    <source>
        <dbReference type="ARBA" id="ARBA00004687"/>
    </source>
</evidence>
<dbReference type="Proteomes" id="UP000008064">
    <property type="component" value="Unassembled WGS sequence"/>
</dbReference>
<dbReference type="GeneID" id="18811851"/>
<sequence>MRRTCPLPDTHPEFSIIEWPGFWEYRVENWHLARDGSGRVINGAKTWTWFDSVLPLALSFVWLTVWDSTLALSAIALVTALLAWSRCNQVLYESVMLFPPHGVQIESHRGFPSLEPFFVSRNFIPLDTLEDFVIHEGLRRFNVRFFIAALKRSGSSNELSIHVAFENILPYFPVLLEVYQGVQRVMFRRGTDAVDRN</sequence>
<dbReference type="AlphaFoldDB" id="F8P651"/>
<proteinExistence type="inferred from homology"/>
<dbReference type="InterPro" id="IPR019328">
    <property type="entry name" value="PIGH-H_dom"/>
</dbReference>
<comment type="similarity">
    <text evidence="2">Belongs to the PIGH family.</text>
</comment>
<feature type="domain" description="Phosphatidylinositol N-acetylglucosaminyltransferase subunit H conserved" evidence="3">
    <location>
        <begin position="94"/>
        <end position="166"/>
    </location>
</feature>
<name>F8P651_SERL9</name>
<evidence type="ECO:0000259" key="3">
    <source>
        <dbReference type="Pfam" id="PF10181"/>
    </source>
</evidence>
<organism>
    <name type="scientific">Serpula lacrymans var. lacrymans (strain S7.9)</name>
    <name type="common">Dry rot fungus</name>
    <dbReference type="NCBI Taxonomy" id="578457"/>
    <lineage>
        <taxon>Eukaryota</taxon>
        <taxon>Fungi</taxon>
        <taxon>Dikarya</taxon>
        <taxon>Basidiomycota</taxon>
        <taxon>Agaricomycotina</taxon>
        <taxon>Agaricomycetes</taxon>
        <taxon>Agaricomycetidae</taxon>
        <taxon>Boletales</taxon>
        <taxon>Coniophorineae</taxon>
        <taxon>Serpulaceae</taxon>
        <taxon>Serpula</taxon>
    </lineage>
</organism>
<protein>
    <recommendedName>
        <fullName evidence="3">Phosphatidylinositol N-acetylglucosaminyltransferase subunit H conserved domain-containing protein</fullName>
    </recommendedName>
</protein>
<accession>F8P651</accession>
<comment type="pathway">
    <text evidence="1">Glycolipid biosynthesis; glycosylphosphatidylinositol-anchor biosynthesis.</text>
</comment>
<dbReference type="KEGG" id="sla:SERLADRAFT_397844"/>
<dbReference type="GO" id="GO:0006506">
    <property type="term" value="P:GPI anchor biosynthetic process"/>
    <property type="evidence" value="ECO:0007669"/>
    <property type="project" value="UniProtKB-UniPathway"/>
</dbReference>
<dbReference type="OrthoDB" id="6256716at2759"/>
<dbReference type="GO" id="GO:0000506">
    <property type="term" value="C:glycosylphosphatidylinositol-N-acetylglucosaminyltransferase (GPI-GnT) complex"/>
    <property type="evidence" value="ECO:0007669"/>
    <property type="project" value="InterPro"/>
</dbReference>
<dbReference type="PANTHER" id="PTHR15231:SF1">
    <property type="entry name" value="PHOSPHATIDYLINOSITOL N-ACETYLGLUCOSAMINYLTRANSFERASE SUBUNIT H"/>
    <property type="match status" value="1"/>
</dbReference>
<dbReference type="HOGENOM" id="CLU_114240_0_0_1"/>
<dbReference type="UniPathway" id="UPA00196"/>
<evidence type="ECO:0000313" key="4">
    <source>
        <dbReference type="EMBL" id="EGO20918.1"/>
    </source>
</evidence>
<dbReference type="InterPro" id="IPR044215">
    <property type="entry name" value="PIG-H"/>
</dbReference>
<dbReference type="EMBL" id="GL945439">
    <property type="protein sequence ID" value="EGO20918.1"/>
    <property type="molecule type" value="Genomic_DNA"/>
</dbReference>
<dbReference type="RefSeq" id="XP_007321875.1">
    <property type="nucleotide sequence ID" value="XM_007321813.1"/>
</dbReference>
<gene>
    <name evidence="4" type="ORF">SERLADRAFT_397844</name>
</gene>
<reference evidence="4" key="1">
    <citation type="submission" date="2011-04" db="EMBL/GenBank/DDBJ databases">
        <title>Evolution of plant cell wall degrading machinery underlies the functional diversity of forest fungi.</title>
        <authorList>
            <consortium name="US DOE Joint Genome Institute (JGI-PGF)"/>
            <person name="Eastwood D.C."/>
            <person name="Floudas D."/>
            <person name="Binder M."/>
            <person name="Majcherczyk A."/>
            <person name="Schneider P."/>
            <person name="Aerts A."/>
            <person name="Asiegbu F.O."/>
            <person name="Baker S.E."/>
            <person name="Barry K."/>
            <person name="Bendiksby M."/>
            <person name="Blumentritt M."/>
            <person name="Coutinho P.M."/>
            <person name="Cullen D."/>
            <person name="Cullen D."/>
            <person name="Gathman A."/>
            <person name="Goodell B."/>
            <person name="Henrissat B."/>
            <person name="Ihrmark K."/>
            <person name="Kauserud H."/>
            <person name="Kohler A."/>
            <person name="LaButti K."/>
            <person name="Lapidus A."/>
            <person name="Lavin J.L."/>
            <person name="Lee Y.-H."/>
            <person name="Lindquist E."/>
            <person name="Lilly W."/>
            <person name="Lucas S."/>
            <person name="Morin E."/>
            <person name="Murat C."/>
            <person name="Oguiza J.A."/>
            <person name="Park J."/>
            <person name="Pisabarro A.G."/>
            <person name="Riley R."/>
            <person name="Rosling A."/>
            <person name="Salamov A."/>
            <person name="Schmidt O."/>
            <person name="Schmutz J."/>
            <person name="Skrede I."/>
            <person name="Stenlid J."/>
            <person name="Wiebenga A."/>
            <person name="Xie X."/>
            <person name="Kues U."/>
            <person name="Hibbett D.S."/>
            <person name="Hoffmeister D."/>
            <person name="Hogberg N."/>
            <person name="Martin F."/>
            <person name="Grigoriev I.V."/>
            <person name="Watkinson S.C."/>
        </authorList>
    </citation>
    <scope>NUCLEOTIDE SEQUENCE</scope>
    <source>
        <strain evidence="4">S7.9</strain>
    </source>
</reference>
<evidence type="ECO:0000256" key="2">
    <source>
        <dbReference type="ARBA" id="ARBA00009610"/>
    </source>
</evidence>
<dbReference type="Pfam" id="PF10181">
    <property type="entry name" value="PIG-H"/>
    <property type="match status" value="1"/>
</dbReference>